<sequence length="410" mass="48406">MNNSGFSQYYHSSDEQVIYAHLQSCVEIEQPQHLIQRFFNLFIQGGEYPDLAVNLALGRIVDSDLANIEFQYVLNRSCYILINRWRKQPRHQWAIPELINSFEQTPSGLPSCWTAKRLRSLVKRFIETEQYQALRRLSKVFEEKIEANQKEKNDNVEGLISRYPYLYDHCFLTDDSPDEQRQEIREMRMQAQETWEHDLSQYLTFKRTPREQRLILPGVENPTLLTDKKLNFAVKHFTGKVDGYHTYNDLAYIFANQSQQARTYRTFKEEFYEYLSSTVDTKYGKNHFNNRLYRELQATLSHNDSQKVNATLIAGTCRKLLNFLVVESPQQPHHFVFLDLSSNIGVTRSIGLLLKIVLFCRKVKSDLEKRFSILFNHYSTFSRNKVFWLVEALENLNIAFSLNWGSLKFN</sequence>
<proteinExistence type="predicted"/>
<evidence type="ECO:0000313" key="1">
    <source>
        <dbReference type="EMBL" id="MBE9142066.1"/>
    </source>
</evidence>
<dbReference type="EMBL" id="JADEWU010000003">
    <property type="protein sequence ID" value="MBE9142066.1"/>
    <property type="molecule type" value="Genomic_DNA"/>
</dbReference>
<evidence type="ECO:0000313" key="2">
    <source>
        <dbReference type="Proteomes" id="UP000640725"/>
    </source>
</evidence>
<reference evidence="1 2" key="1">
    <citation type="submission" date="2020-10" db="EMBL/GenBank/DDBJ databases">
        <authorList>
            <person name="Castelo-Branco R."/>
            <person name="Eusebio N."/>
            <person name="Adriana R."/>
            <person name="Vieira A."/>
            <person name="Brugerolle De Fraissinette N."/>
            <person name="Rezende De Castro R."/>
            <person name="Schneider M.P."/>
            <person name="Vasconcelos V."/>
            <person name="Leao P.N."/>
        </authorList>
    </citation>
    <scope>NUCLEOTIDE SEQUENCE [LARGE SCALE GENOMIC DNA]</scope>
    <source>
        <strain evidence="1 2">LEGE 06226</strain>
    </source>
</reference>
<name>A0ABR9U8B5_9CYAN</name>
<keyword evidence="2" id="KW-1185">Reference proteome</keyword>
<dbReference type="RefSeq" id="WP_193867794.1">
    <property type="nucleotide sequence ID" value="NZ_JADEWU010000003.1"/>
</dbReference>
<dbReference type="Proteomes" id="UP000640725">
    <property type="component" value="Unassembled WGS sequence"/>
</dbReference>
<protein>
    <submittedName>
        <fullName evidence="1">Uncharacterized protein</fullName>
    </submittedName>
</protein>
<comment type="caution">
    <text evidence="1">The sequence shown here is derived from an EMBL/GenBank/DDBJ whole genome shotgun (WGS) entry which is preliminary data.</text>
</comment>
<gene>
    <name evidence="1" type="ORF">IQ236_02365</name>
</gene>
<accession>A0ABR9U8B5</accession>
<organism evidence="1 2">
    <name type="scientific">Planktothrix mougeotii LEGE 06226</name>
    <dbReference type="NCBI Taxonomy" id="1828728"/>
    <lineage>
        <taxon>Bacteria</taxon>
        <taxon>Bacillati</taxon>
        <taxon>Cyanobacteriota</taxon>
        <taxon>Cyanophyceae</taxon>
        <taxon>Oscillatoriophycideae</taxon>
        <taxon>Oscillatoriales</taxon>
        <taxon>Microcoleaceae</taxon>
        <taxon>Planktothrix</taxon>
    </lineage>
</organism>